<reference evidence="1" key="2">
    <citation type="journal article" date="2015" name="Data Brief">
        <title>Shoot transcriptome of the giant reed, Arundo donax.</title>
        <authorList>
            <person name="Barrero R.A."/>
            <person name="Guerrero F.D."/>
            <person name="Moolhuijzen P."/>
            <person name="Goolsby J.A."/>
            <person name="Tidwell J."/>
            <person name="Bellgard S.E."/>
            <person name="Bellgard M.I."/>
        </authorList>
    </citation>
    <scope>NUCLEOTIDE SEQUENCE</scope>
    <source>
        <tissue evidence="1">Shoot tissue taken approximately 20 cm above the soil surface</tissue>
    </source>
</reference>
<protein>
    <submittedName>
        <fullName evidence="1">Uncharacterized protein</fullName>
    </submittedName>
</protein>
<sequence length="28" mass="3377">MDPYMCRHYFSSLDVLLFSCTRFSGIWT</sequence>
<name>A0A0A9AZS3_ARUDO</name>
<dbReference type="EMBL" id="GBRH01242497">
    <property type="protein sequence ID" value="JAD55398.1"/>
    <property type="molecule type" value="Transcribed_RNA"/>
</dbReference>
<proteinExistence type="predicted"/>
<organism evidence="1">
    <name type="scientific">Arundo donax</name>
    <name type="common">Giant reed</name>
    <name type="synonym">Donax arundinaceus</name>
    <dbReference type="NCBI Taxonomy" id="35708"/>
    <lineage>
        <taxon>Eukaryota</taxon>
        <taxon>Viridiplantae</taxon>
        <taxon>Streptophyta</taxon>
        <taxon>Embryophyta</taxon>
        <taxon>Tracheophyta</taxon>
        <taxon>Spermatophyta</taxon>
        <taxon>Magnoliopsida</taxon>
        <taxon>Liliopsida</taxon>
        <taxon>Poales</taxon>
        <taxon>Poaceae</taxon>
        <taxon>PACMAD clade</taxon>
        <taxon>Arundinoideae</taxon>
        <taxon>Arundineae</taxon>
        <taxon>Arundo</taxon>
    </lineage>
</organism>
<accession>A0A0A9AZS3</accession>
<evidence type="ECO:0000313" key="1">
    <source>
        <dbReference type="EMBL" id="JAD55398.1"/>
    </source>
</evidence>
<reference evidence="1" key="1">
    <citation type="submission" date="2014-09" db="EMBL/GenBank/DDBJ databases">
        <authorList>
            <person name="Magalhaes I.L.F."/>
            <person name="Oliveira U."/>
            <person name="Santos F.R."/>
            <person name="Vidigal T.H.D.A."/>
            <person name="Brescovit A.D."/>
            <person name="Santos A.J."/>
        </authorList>
    </citation>
    <scope>NUCLEOTIDE SEQUENCE</scope>
    <source>
        <tissue evidence="1">Shoot tissue taken approximately 20 cm above the soil surface</tissue>
    </source>
</reference>
<dbReference type="AlphaFoldDB" id="A0A0A9AZS3"/>